<feature type="region of interest" description="Disordered" evidence="2">
    <location>
        <begin position="233"/>
        <end position="259"/>
    </location>
</feature>
<feature type="coiled-coil region" evidence="1">
    <location>
        <begin position="285"/>
        <end position="312"/>
    </location>
</feature>
<feature type="compositionally biased region" description="Basic and acidic residues" evidence="2">
    <location>
        <begin position="126"/>
        <end position="137"/>
    </location>
</feature>
<dbReference type="Pfam" id="PF13094">
    <property type="entry name" value="CENP-Q"/>
    <property type="match status" value="1"/>
</dbReference>
<dbReference type="VEuPathDB" id="FungiDB:MMYC01_202385"/>
<evidence type="ECO:0000313" key="4">
    <source>
        <dbReference type="Proteomes" id="UP000078237"/>
    </source>
</evidence>
<organism evidence="3 4">
    <name type="scientific">Madurella mycetomatis</name>
    <dbReference type="NCBI Taxonomy" id="100816"/>
    <lineage>
        <taxon>Eukaryota</taxon>
        <taxon>Fungi</taxon>
        <taxon>Dikarya</taxon>
        <taxon>Ascomycota</taxon>
        <taxon>Pezizomycotina</taxon>
        <taxon>Sordariomycetes</taxon>
        <taxon>Sordariomycetidae</taxon>
        <taxon>Sordariales</taxon>
        <taxon>Sordariales incertae sedis</taxon>
        <taxon>Madurella</taxon>
    </lineage>
</organism>
<reference evidence="3 4" key="1">
    <citation type="journal article" date="2016" name="Genome Announc.">
        <title>Genome Sequence of Madurella mycetomatis mm55, Isolated from a Human Mycetoma Case in Sudan.</title>
        <authorList>
            <person name="Smit S."/>
            <person name="Derks M.F."/>
            <person name="Bervoets S."/>
            <person name="Fahal A."/>
            <person name="van Leeuwen W."/>
            <person name="van Belkum A."/>
            <person name="van de Sande W.W."/>
        </authorList>
    </citation>
    <scope>NUCLEOTIDE SEQUENCE [LARGE SCALE GENOMIC DNA]</scope>
    <source>
        <strain evidence="4">mm55</strain>
    </source>
</reference>
<dbReference type="AlphaFoldDB" id="A0A175W8Q2"/>
<dbReference type="InterPro" id="IPR025212">
    <property type="entry name" value="CAD_CENP-Q"/>
</dbReference>
<dbReference type="EMBL" id="LCTW02000072">
    <property type="protein sequence ID" value="KXX79983.1"/>
    <property type="molecule type" value="Genomic_DNA"/>
</dbReference>
<feature type="region of interest" description="Disordered" evidence="2">
    <location>
        <begin position="328"/>
        <end position="347"/>
    </location>
</feature>
<evidence type="ECO:0000313" key="3">
    <source>
        <dbReference type="EMBL" id="KXX79983.1"/>
    </source>
</evidence>
<evidence type="ECO:0000256" key="2">
    <source>
        <dbReference type="SAM" id="MobiDB-lite"/>
    </source>
</evidence>
<comment type="caution">
    <text evidence="3">The sequence shown here is derived from an EMBL/GenBank/DDBJ whole genome shotgun (WGS) entry which is preliminary data.</text>
</comment>
<proteinExistence type="predicted"/>
<dbReference type="OrthoDB" id="2420947at2759"/>
<feature type="compositionally biased region" description="Low complexity" evidence="2">
    <location>
        <begin position="15"/>
        <end position="27"/>
    </location>
</feature>
<feature type="region of interest" description="Disordered" evidence="2">
    <location>
        <begin position="1"/>
        <end position="167"/>
    </location>
</feature>
<sequence length="425" mass="46269">MAPGGPNQKRRRGRLPSASKAAESALSEPRDAAAQGPAGKKSAEADSAPKKRGRSRKSDVGLQEEAASAQASHVGERSALAPKKRGRLPKARDTEVNDEEATEARPRKRLRREKAGVTETGEGEGEGSRRSNRNKPEEEGEERESAQAPGPTPEPVTKYRHLTSRTRQIPRSTITAKWTPLPPEAVSSVSAIVTDTTRPVLLRLSDRSDARHAQAQTILRTFSSRLHTKLVKGMPFPPPISGVSSAKSRKKAGEGAGHETELDFEKTVDAIGRLERALNPLLHSVALLKAEKEREEQELEKDYKLLRRLEGNAKAERKEWRERGKRGHVLAGGLGTGGAADGEGGEEERGLEIVKKGKGRRVLVDLQEEELLALSQQIGSHMESMRSNLGQIEGVLPAIAKSRAALQAALCRHLEPEQYDQVLLG</sequence>
<keyword evidence="1" id="KW-0175">Coiled coil</keyword>
<evidence type="ECO:0008006" key="5">
    <source>
        <dbReference type="Google" id="ProtNLM"/>
    </source>
</evidence>
<dbReference type="STRING" id="100816.A0A175W8Q2"/>
<feature type="compositionally biased region" description="Gly residues" evidence="2">
    <location>
        <begin position="330"/>
        <end position="342"/>
    </location>
</feature>
<evidence type="ECO:0000256" key="1">
    <source>
        <dbReference type="SAM" id="Coils"/>
    </source>
</evidence>
<keyword evidence="4" id="KW-1185">Reference proteome</keyword>
<protein>
    <recommendedName>
        <fullName evidence="5">Kinetochore protein fta7</fullName>
    </recommendedName>
</protein>
<accession>A0A175W8Q2</accession>
<gene>
    <name evidence="3" type="ORF">MMYC01_202385</name>
</gene>
<name>A0A175W8Q2_9PEZI</name>
<dbReference type="Proteomes" id="UP000078237">
    <property type="component" value="Unassembled WGS sequence"/>
</dbReference>